<reference evidence="1" key="1">
    <citation type="submission" date="2021-10" db="EMBL/GenBank/DDBJ databases">
        <title>Tropical sea cucumber genome reveals ecological adaptation and Cuvierian tubules defense mechanism.</title>
        <authorList>
            <person name="Chen T."/>
        </authorList>
    </citation>
    <scope>NUCLEOTIDE SEQUENCE</scope>
    <source>
        <strain evidence="1">Nanhai2018</strain>
        <tissue evidence="1">Muscle</tissue>
    </source>
</reference>
<keyword evidence="2" id="KW-1185">Reference proteome</keyword>
<comment type="caution">
    <text evidence="1">The sequence shown here is derived from an EMBL/GenBank/DDBJ whole genome shotgun (WGS) entry which is preliminary data.</text>
</comment>
<dbReference type="GO" id="GO:0004842">
    <property type="term" value="F:ubiquitin-protein transferase activity"/>
    <property type="evidence" value="ECO:0007669"/>
    <property type="project" value="InterPro"/>
</dbReference>
<dbReference type="InterPro" id="IPR035983">
    <property type="entry name" value="Hect_E3_ubiquitin_ligase"/>
</dbReference>
<evidence type="ECO:0000313" key="1">
    <source>
        <dbReference type="EMBL" id="KAJ8024995.1"/>
    </source>
</evidence>
<dbReference type="AlphaFoldDB" id="A0A9Q1BFU3"/>
<dbReference type="EMBL" id="JAIZAY010000018">
    <property type="protein sequence ID" value="KAJ8024995.1"/>
    <property type="molecule type" value="Genomic_DNA"/>
</dbReference>
<accession>A0A9Q1BFU3</accession>
<gene>
    <name evidence="1" type="ORF">HOLleu_35072</name>
</gene>
<organism evidence="1 2">
    <name type="scientific">Holothuria leucospilota</name>
    <name type="common">Black long sea cucumber</name>
    <name type="synonym">Mertensiothuria leucospilota</name>
    <dbReference type="NCBI Taxonomy" id="206669"/>
    <lineage>
        <taxon>Eukaryota</taxon>
        <taxon>Metazoa</taxon>
        <taxon>Echinodermata</taxon>
        <taxon>Eleutherozoa</taxon>
        <taxon>Echinozoa</taxon>
        <taxon>Holothuroidea</taxon>
        <taxon>Aspidochirotacea</taxon>
        <taxon>Aspidochirotida</taxon>
        <taxon>Holothuriidae</taxon>
        <taxon>Holothuria</taxon>
    </lineage>
</organism>
<name>A0A9Q1BFU3_HOLLE</name>
<dbReference type="OrthoDB" id="5986703at2759"/>
<protein>
    <recommendedName>
        <fullName evidence="3">HECT domain-containing protein</fullName>
    </recommendedName>
</protein>
<dbReference type="SUPFAM" id="SSF56204">
    <property type="entry name" value="Hect, E3 ligase catalytic domain"/>
    <property type="match status" value="1"/>
</dbReference>
<evidence type="ECO:0000313" key="2">
    <source>
        <dbReference type="Proteomes" id="UP001152320"/>
    </source>
</evidence>
<evidence type="ECO:0008006" key="3">
    <source>
        <dbReference type="Google" id="ProtNLM"/>
    </source>
</evidence>
<sequence length="297" mass="33833">MVGLDGVVEQGVGDGVGRDCLTEFWSQFKGKCTTGASYKVPYLRHDFGHTKWEAIARLILYGWKKYGYFPIWLAPPIVEVAVCDNVLSSEAKVRDIFLDYISDLEKDVLSKALVDFDSVDFEDIIDALSSYNCRKIPTKANITSLIDEIAHKELIQEPMYVAKCFFPILNTLQGDLQKLEQIQTDLKPSAKKVLKLLQFPDVMTQPQATTAEYLKKYIKSLDQHLLALLLRFCTGSDLLIAPYITIKFIEQSDFTRRPIAHTGTFALDLPFTYDNFPQFRIEFNSILSSGMWVMDIE</sequence>
<proteinExistence type="predicted"/>
<dbReference type="Proteomes" id="UP001152320">
    <property type="component" value="Chromosome 18"/>
</dbReference>